<sequence length="87" mass="9842">MAGSKSILTSILATKLLPADRSRFIEWSNGVTNEEFDDGLSLFFKIEEVQDAIGDYAIEQIQEIENHCNIKISAVIRVDGSTYKYRQ</sequence>
<reference evidence="1 2" key="1">
    <citation type="submission" date="2021-06" db="EMBL/GenBank/DDBJ databases">
        <title>Gemonas diversity in paddy soil.</title>
        <authorList>
            <person name="Liu G."/>
        </authorList>
    </citation>
    <scope>NUCLEOTIDE SEQUENCE [LARGE SCALE GENOMIC DNA]</scope>
    <source>
        <strain evidence="1 2">RG29</strain>
    </source>
</reference>
<evidence type="ECO:0000313" key="1">
    <source>
        <dbReference type="EMBL" id="QWV98666.1"/>
    </source>
</evidence>
<keyword evidence="2" id="KW-1185">Reference proteome</keyword>
<evidence type="ECO:0000313" key="2">
    <source>
        <dbReference type="Proteomes" id="UP000683493"/>
    </source>
</evidence>
<gene>
    <name evidence="1" type="ORF">KP005_05095</name>
</gene>
<protein>
    <submittedName>
        <fullName evidence="1">Uncharacterized protein</fullName>
    </submittedName>
</protein>
<name>A0ABX8JNK1_9BACT</name>
<proteinExistence type="predicted"/>
<dbReference type="EMBL" id="CP076724">
    <property type="protein sequence ID" value="QWV98666.1"/>
    <property type="molecule type" value="Genomic_DNA"/>
</dbReference>
<dbReference type="Proteomes" id="UP000683493">
    <property type="component" value="Chromosome"/>
</dbReference>
<organism evidence="1 2">
    <name type="scientific">Geomonas diazotrophica</name>
    <dbReference type="NCBI Taxonomy" id="2843197"/>
    <lineage>
        <taxon>Bacteria</taxon>
        <taxon>Pseudomonadati</taxon>
        <taxon>Thermodesulfobacteriota</taxon>
        <taxon>Desulfuromonadia</taxon>
        <taxon>Geobacterales</taxon>
        <taxon>Geobacteraceae</taxon>
        <taxon>Geomonas</taxon>
    </lineage>
</organism>
<accession>A0ABX8JNK1</accession>